<dbReference type="PANTHER" id="PTHR37689">
    <property type="entry name" value="PROTEIN FDHE"/>
    <property type="match status" value="1"/>
</dbReference>
<protein>
    <recommendedName>
        <fullName evidence="2">Protein FdhE homolog</fullName>
    </recommendedName>
</protein>
<feature type="domain" description="FdhE N-terminal" evidence="3">
    <location>
        <begin position="21"/>
        <end position="183"/>
    </location>
</feature>
<dbReference type="InterPro" id="IPR056796">
    <property type="entry name" value="FdhE_C"/>
</dbReference>
<evidence type="ECO:0000313" key="7">
    <source>
        <dbReference type="Proteomes" id="UP000322110"/>
    </source>
</evidence>
<feature type="domain" description="FdhE C-terminal" evidence="5">
    <location>
        <begin position="226"/>
        <end position="310"/>
    </location>
</feature>
<keyword evidence="1 2" id="KW-0963">Cytoplasm</keyword>
<comment type="similarity">
    <text evidence="2">Belongs to the FdhE family.</text>
</comment>
<keyword evidence="7" id="KW-1185">Reference proteome</keyword>
<dbReference type="HAMAP" id="MF_00611">
    <property type="entry name" value="FdeH"/>
    <property type="match status" value="1"/>
</dbReference>
<proteinExistence type="inferred from homology"/>
<dbReference type="Pfam" id="PF04216">
    <property type="entry name" value="FdhE_N"/>
    <property type="match status" value="1"/>
</dbReference>
<evidence type="ECO:0000259" key="3">
    <source>
        <dbReference type="Pfam" id="PF04216"/>
    </source>
</evidence>
<sequence length="313" mass="32860">MSSSSGLQPDPSMIGRLVKPAFALLPDPPSLFRQRAERFAMLAEGHDLAPYLSFLGALAAVQADLAARPPAPTPLPAEQVERARANAMPPLDRAALGASAGLRGTIAQFLEALEPVDMPAQAAEALRSLRQAPPSVLDEMIGNVMGDAIPFETLAQHLFLSAAAQVQAARLAATLEADRLVPLDTGLCPVCGGPPASSIVVGHQGAEGARYAACAFCGTRWNEVRIKCLACGSTKGVGYKSAEAADDQGGTAVEATVKAECCDSCRSWVKILYADRNPSLEPVADDVASLGLDLLMQDTEYRRAGFDPFLIGY</sequence>
<dbReference type="GO" id="GO:0051604">
    <property type="term" value="P:protein maturation"/>
    <property type="evidence" value="ECO:0007669"/>
    <property type="project" value="TreeGrafter"/>
</dbReference>
<dbReference type="OrthoDB" id="9794151at2"/>
<name>A0A5B2TH81_9PROT</name>
<dbReference type="RefSeq" id="WP_149811507.1">
    <property type="nucleotide sequence ID" value="NZ_VUKA01000002.1"/>
</dbReference>
<evidence type="ECO:0000259" key="4">
    <source>
        <dbReference type="Pfam" id="PF24859"/>
    </source>
</evidence>
<dbReference type="CDD" id="cd16341">
    <property type="entry name" value="FdhE"/>
    <property type="match status" value="1"/>
</dbReference>
<reference evidence="6 7" key="1">
    <citation type="journal article" date="2015" name="Int. J. Syst. Evol. Microbiol.">
        <title>Roseomonas oryzae sp. nov., isolated from paddy rhizosphere soil.</title>
        <authorList>
            <person name="Ramaprasad E.V."/>
            <person name="Sasikala Ch."/>
            <person name="Ramana Ch.V."/>
        </authorList>
    </citation>
    <scope>NUCLEOTIDE SEQUENCE [LARGE SCALE GENOMIC DNA]</scope>
    <source>
        <strain evidence="6 7">KCTC 42542</strain>
    </source>
</reference>
<dbReference type="InterPro" id="IPR056774">
    <property type="entry name" value="FdhE_N"/>
</dbReference>
<dbReference type="EMBL" id="VUKA01000002">
    <property type="protein sequence ID" value="KAA2213851.1"/>
    <property type="molecule type" value="Genomic_DNA"/>
</dbReference>
<gene>
    <name evidence="2 6" type="primary">fdhE</name>
    <name evidence="6" type="ORF">F0Q34_07310</name>
</gene>
<dbReference type="InterPro" id="IPR056797">
    <property type="entry name" value="FdhE_central"/>
</dbReference>
<dbReference type="Pfam" id="PF24859">
    <property type="entry name" value="FdhE_central"/>
    <property type="match status" value="1"/>
</dbReference>
<organism evidence="6 7">
    <name type="scientific">Teichococcus oryzae</name>
    <dbReference type="NCBI Taxonomy" id="1608942"/>
    <lineage>
        <taxon>Bacteria</taxon>
        <taxon>Pseudomonadati</taxon>
        <taxon>Pseudomonadota</taxon>
        <taxon>Alphaproteobacteria</taxon>
        <taxon>Acetobacterales</taxon>
        <taxon>Roseomonadaceae</taxon>
        <taxon>Roseomonas</taxon>
    </lineage>
</organism>
<dbReference type="Gene3D" id="3.90.1670.10">
    <property type="entry name" value="FdhE-like domain"/>
    <property type="match status" value="1"/>
</dbReference>
<evidence type="ECO:0000256" key="2">
    <source>
        <dbReference type="HAMAP-Rule" id="MF_00611"/>
    </source>
</evidence>
<dbReference type="PANTHER" id="PTHR37689:SF1">
    <property type="entry name" value="PROTEIN FDHE"/>
    <property type="match status" value="1"/>
</dbReference>
<dbReference type="InterPro" id="IPR006452">
    <property type="entry name" value="Formate_DH_accessory"/>
</dbReference>
<accession>A0A5B2TH81</accession>
<dbReference type="NCBIfam" id="TIGR01562">
    <property type="entry name" value="FdhE"/>
    <property type="match status" value="1"/>
</dbReference>
<dbReference type="Pfam" id="PF24860">
    <property type="entry name" value="FdhE_C"/>
    <property type="match status" value="1"/>
</dbReference>
<dbReference type="GO" id="GO:0005829">
    <property type="term" value="C:cytosol"/>
    <property type="evidence" value="ECO:0007669"/>
    <property type="project" value="TreeGrafter"/>
</dbReference>
<dbReference type="InterPro" id="IPR024064">
    <property type="entry name" value="FdhE-like_sf"/>
</dbReference>
<feature type="domain" description="FdhE central" evidence="4">
    <location>
        <begin position="187"/>
        <end position="225"/>
    </location>
</feature>
<evidence type="ECO:0000259" key="5">
    <source>
        <dbReference type="Pfam" id="PF24860"/>
    </source>
</evidence>
<comment type="subcellular location">
    <subcellularLocation>
        <location evidence="2">Cytoplasm</location>
    </subcellularLocation>
</comment>
<evidence type="ECO:0000256" key="1">
    <source>
        <dbReference type="ARBA" id="ARBA00022490"/>
    </source>
</evidence>
<dbReference type="PIRSF" id="PIRSF018296">
    <property type="entry name" value="Format_dh_formtn"/>
    <property type="match status" value="1"/>
</dbReference>
<comment type="caution">
    <text evidence="6">The sequence shown here is derived from an EMBL/GenBank/DDBJ whole genome shotgun (WGS) entry which is preliminary data.</text>
</comment>
<dbReference type="GO" id="GO:0008199">
    <property type="term" value="F:ferric iron binding"/>
    <property type="evidence" value="ECO:0007669"/>
    <property type="project" value="TreeGrafter"/>
</dbReference>
<dbReference type="SUPFAM" id="SSF144020">
    <property type="entry name" value="FdhE-like"/>
    <property type="match status" value="1"/>
</dbReference>
<dbReference type="AlphaFoldDB" id="A0A5B2TH81"/>
<dbReference type="Proteomes" id="UP000322110">
    <property type="component" value="Unassembled WGS sequence"/>
</dbReference>
<evidence type="ECO:0000313" key="6">
    <source>
        <dbReference type="EMBL" id="KAA2213851.1"/>
    </source>
</evidence>
<comment type="function">
    <text evidence="2">Necessary for formate dehydrogenase activity.</text>
</comment>